<dbReference type="AlphaFoldDB" id="A0A834W2U9"/>
<comment type="caution">
    <text evidence="1">The sequence shown here is derived from an EMBL/GenBank/DDBJ whole genome shotgun (WGS) entry which is preliminary data.</text>
</comment>
<organism evidence="1 2">
    <name type="scientific">Senna tora</name>
    <dbReference type="NCBI Taxonomy" id="362788"/>
    <lineage>
        <taxon>Eukaryota</taxon>
        <taxon>Viridiplantae</taxon>
        <taxon>Streptophyta</taxon>
        <taxon>Embryophyta</taxon>
        <taxon>Tracheophyta</taxon>
        <taxon>Spermatophyta</taxon>
        <taxon>Magnoliopsida</taxon>
        <taxon>eudicotyledons</taxon>
        <taxon>Gunneridae</taxon>
        <taxon>Pentapetalae</taxon>
        <taxon>rosids</taxon>
        <taxon>fabids</taxon>
        <taxon>Fabales</taxon>
        <taxon>Fabaceae</taxon>
        <taxon>Caesalpinioideae</taxon>
        <taxon>Cassia clade</taxon>
        <taxon>Senna</taxon>
    </lineage>
</organism>
<evidence type="ECO:0000313" key="2">
    <source>
        <dbReference type="Proteomes" id="UP000634136"/>
    </source>
</evidence>
<dbReference type="Proteomes" id="UP000634136">
    <property type="component" value="Unassembled WGS sequence"/>
</dbReference>
<accession>A0A834W2U9</accession>
<proteinExistence type="predicted"/>
<name>A0A834W2U9_9FABA</name>
<sequence>MVLDESNSANMTIFDRDVSNIVGLQAPELHDEHSKLSLIPSRDKHSSLKLRLWNPNGIISRFFTVQRMTSDPAIIDKFTRYHLAKSNVSQKGEAENVNLYNVDLNAVDDKLITPEKPMTSPVIDLEGRRLTFIDDANSPSTAMLSSGNRSIDEASDECHSSSEAAKELVMPMKKIKIEKN</sequence>
<evidence type="ECO:0000313" key="1">
    <source>
        <dbReference type="EMBL" id="KAF7807307.1"/>
    </source>
</evidence>
<reference evidence="1" key="1">
    <citation type="submission" date="2020-09" db="EMBL/GenBank/DDBJ databases">
        <title>Genome-Enabled Discovery of Anthraquinone Biosynthesis in Senna tora.</title>
        <authorList>
            <person name="Kang S.-H."/>
            <person name="Pandey R.P."/>
            <person name="Lee C.-M."/>
            <person name="Sim J.-S."/>
            <person name="Jeong J.-T."/>
            <person name="Choi B.-S."/>
            <person name="Jung M."/>
            <person name="Ginzburg D."/>
            <person name="Zhao K."/>
            <person name="Won S.Y."/>
            <person name="Oh T.-J."/>
            <person name="Yu Y."/>
            <person name="Kim N.-H."/>
            <person name="Lee O.R."/>
            <person name="Lee T.-H."/>
            <person name="Bashyal P."/>
            <person name="Kim T.-S."/>
            <person name="Lee W.-H."/>
            <person name="Kawkins C."/>
            <person name="Kim C.-K."/>
            <person name="Kim J.S."/>
            <person name="Ahn B.O."/>
            <person name="Rhee S.Y."/>
            <person name="Sohng J.K."/>
        </authorList>
    </citation>
    <scope>NUCLEOTIDE SEQUENCE</scope>
    <source>
        <tissue evidence="1">Leaf</tissue>
    </source>
</reference>
<gene>
    <name evidence="1" type="ORF">G2W53_039468</name>
</gene>
<keyword evidence="2" id="KW-1185">Reference proteome</keyword>
<dbReference type="EMBL" id="JAAIUW010000012">
    <property type="protein sequence ID" value="KAF7807307.1"/>
    <property type="molecule type" value="Genomic_DNA"/>
</dbReference>
<protein>
    <submittedName>
        <fullName evidence="1">Uncharacterized protein</fullName>
    </submittedName>
</protein>
<dbReference type="OrthoDB" id="1216583at2759"/>